<dbReference type="Gene3D" id="2.30.42.10">
    <property type="match status" value="1"/>
</dbReference>
<dbReference type="Pfam" id="PF00625">
    <property type="entry name" value="Guanylate_kin"/>
    <property type="match status" value="1"/>
</dbReference>
<evidence type="ECO:0000259" key="7">
    <source>
        <dbReference type="PROSITE" id="PS50106"/>
    </source>
</evidence>
<feature type="compositionally biased region" description="Polar residues" evidence="4">
    <location>
        <begin position="55"/>
        <end position="67"/>
    </location>
</feature>
<comment type="caution">
    <text evidence="8">The sequence shown here is derived from an EMBL/GenBank/DDBJ whole genome shotgun (WGS) entry which is preliminary data.</text>
</comment>
<dbReference type="EMBL" id="NIVC01004276">
    <property type="protein sequence ID" value="PAA47972.1"/>
    <property type="molecule type" value="Genomic_DNA"/>
</dbReference>
<proteinExistence type="inferred from homology"/>
<evidence type="ECO:0000256" key="3">
    <source>
        <dbReference type="PROSITE-ProRule" id="PRU00192"/>
    </source>
</evidence>
<feature type="non-terminal residue" evidence="8">
    <location>
        <position position="1"/>
    </location>
</feature>
<dbReference type="PROSITE" id="PS50002">
    <property type="entry name" value="SH3"/>
    <property type="match status" value="1"/>
</dbReference>
<feature type="domain" description="SH3" evidence="5">
    <location>
        <begin position="447"/>
        <end position="530"/>
    </location>
</feature>
<name>A0A267DHE3_9PLAT</name>
<feature type="compositionally biased region" description="Low complexity" evidence="4">
    <location>
        <begin position="24"/>
        <end position="54"/>
    </location>
</feature>
<dbReference type="Gene3D" id="3.40.50.300">
    <property type="entry name" value="P-loop containing nucleotide triphosphate hydrolases"/>
    <property type="match status" value="1"/>
</dbReference>
<feature type="region of interest" description="Disordered" evidence="4">
    <location>
        <begin position="1"/>
        <end position="116"/>
    </location>
</feature>
<sequence length="794" mass="83765">DFQKPPPPPSRTLLSSQEDQRAGGDSPNSSLTPSSSSSSLSSDSGSSSVVSSNSPIVGNQASVNVENDASSGSSSDVDDDVDGAAGASTTATTMIDPSADSVGISPGTDDSAILSDEGDTGLDADLDVDFFGLGDDVTACLSLLTSTAEVPEAEAGFLADFLTRPPLPTICGLGAVIQRLRRHGPPASPFQEIPGAAEDLQDPMPPVIEDVCRIGSPDSEALLQLLLSPHLAALWDCLLRVAHPPADETSIDLDDFLEIDISTAVGDAPDAANDPATVPLRRPQPPPQRPPPPAAFRRSVIGGGGGAHAASAAERTAPELFSRDVTLLKAADQPLGFTAVRCICPTSPKPAVAVAAASGDDGTASSSSLSASPRQAIAVARVLAGSQADVAGGLHVGDIIREANGQPMETPEALQRLLRQTVGRITLRIESETPPESPLSPPPPPMPEPRLLRACFDYQPERDPLLPSPELGLRFRHGDVLEVVDQSDEAFWQARPAGRPREPARLIPSQTLEERRKAFFPASRIVPGPADRLKQLYTKLHHQKPVMYRAQSAADFDRAELALYEDVARLAASPVSLLVLTGPGCAVGRDLLRRWLCRQYPLKFAAPRLISSDPERCGDAGGDLEFMPRQEMLAAIAAGDFVEFRRLGNDVAGDGGDLIGLSLESVRGSVSTGASSGLTVVLDCHPSAVRRLRLAELRPLVLFLATPDVAAQRELLAEAQSLGLVPESEEPGSEQQLQDAVRQSVKLEKLYRPLFDSAILCDGLSSTQTEVLNAVATAEAEGRWVPAGWVEPEM</sequence>
<evidence type="ECO:0000256" key="1">
    <source>
        <dbReference type="ARBA" id="ARBA00007014"/>
    </source>
</evidence>
<dbReference type="SMART" id="SM00228">
    <property type="entry name" value="PDZ"/>
    <property type="match status" value="1"/>
</dbReference>
<reference evidence="8 9" key="1">
    <citation type="submission" date="2017-06" db="EMBL/GenBank/DDBJ databases">
        <title>A platform for efficient transgenesis in Macrostomum lignano, a flatworm model organism for stem cell research.</title>
        <authorList>
            <person name="Berezikov E."/>
        </authorList>
    </citation>
    <scope>NUCLEOTIDE SEQUENCE [LARGE SCALE GENOMIC DNA]</scope>
    <source>
        <strain evidence="8">DV1</strain>
        <tissue evidence="8">Whole organism</tissue>
    </source>
</reference>
<evidence type="ECO:0000313" key="9">
    <source>
        <dbReference type="Proteomes" id="UP000215902"/>
    </source>
</evidence>
<organism evidence="8 9">
    <name type="scientific">Macrostomum lignano</name>
    <dbReference type="NCBI Taxonomy" id="282301"/>
    <lineage>
        <taxon>Eukaryota</taxon>
        <taxon>Metazoa</taxon>
        <taxon>Spiralia</taxon>
        <taxon>Lophotrochozoa</taxon>
        <taxon>Platyhelminthes</taxon>
        <taxon>Rhabditophora</taxon>
        <taxon>Macrostomorpha</taxon>
        <taxon>Macrostomida</taxon>
        <taxon>Macrostomidae</taxon>
        <taxon>Macrostomum</taxon>
    </lineage>
</organism>
<dbReference type="SUPFAM" id="SSF50044">
    <property type="entry name" value="SH3-domain"/>
    <property type="match status" value="1"/>
</dbReference>
<dbReference type="InterPro" id="IPR036034">
    <property type="entry name" value="PDZ_sf"/>
</dbReference>
<dbReference type="Gene3D" id="2.30.30.40">
    <property type="entry name" value="SH3 Domains"/>
    <property type="match status" value="1"/>
</dbReference>
<dbReference type="InterPro" id="IPR001478">
    <property type="entry name" value="PDZ"/>
</dbReference>
<keyword evidence="9" id="KW-1185">Reference proteome</keyword>
<dbReference type="STRING" id="282301.A0A267DHE3"/>
<gene>
    <name evidence="8" type="ORF">BOX15_Mlig031519g7</name>
</gene>
<evidence type="ECO:0000259" key="5">
    <source>
        <dbReference type="PROSITE" id="PS50002"/>
    </source>
</evidence>
<evidence type="ECO:0000313" key="8">
    <source>
        <dbReference type="EMBL" id="PAA47972.1"/>
    </source>
</evidence>
<protein>
    <recommendedName>
        <fullName evidence="10">PDZ domain-containing protein</fullName>
    </recommendedName>
</protein>
<dbReference type="InterPro" id="IPR008145">
    <property type="entry name" value="GK/Ca_channel_bsu"/>
</dbReference>
<dbReference type="Proteomes" id="UP000215902">
    <property type="component" value="Unassembled WGS sequence"/>
</dbReference>
<dbReference type="InterPro" id="IPR050716">
    <property type="entry name" value="MAGUK"/>
</dbReference>
<dbReference type="SUPFAM" id="SSF50156">
    <property type="entry name" value="PDZ domain-like"/>
    <property type="match status" value="1"/>
</dbReference>
<feature type="compositionally biased region" description="Pro residues" evidence="4">
    <location>
        <begin position="1"/>
        <end position="10"/>
    </location>
</feature>
<dbReference type="InterPro" id="IPR036028">
    <property type="entry name" value="SH3-like_dom_sf"/>
</dbReference>
<dbReference type="AlphaFoldDB" id="A0A267DHE3"/>
<evidence type="ECO:0000259" key="6">
    <source>
        <dbReference type="PROSITE" id="PS50052"/>
    </source>
</evidence>
<dbReference type="SUPFAM" id="SSF52540">
    <property type="entry name" value="P-loop containing nucleoside triphosphate hydrolases"/>
    <property type="match status" value="1"/>
</dbReference>
<dbReference type="OrthoDB" id="65789at2759"/>
<feature type="region of interest" description="Disordered" evidence="4">
    <location>
        <begin position="267"/>
        <end position="314"/>
    </location>
</feature>
<comment type="similarity">
    <text evidence="1">Belongs to the MAGUK family.</text>
</comment>
<keyword evidence="2 3" id="KW-0728">SH3 domain</keyword>
<dbReference type="Pfam" id="PF00595">
    <property type="entry name" value="PDZ"/>
    <property type="match status" value="1"/>
</dbReference>
<feature type="domain" description="Guanylate kinase-like" evidence="6">
    <location>
        <begin position="575"/>
        <end position="776"/>
    </location>
</feature>
<evidence type="ECO:0000256" key="2">
    <source>
        <dbReference type="ARBA" id="ARBA00022443"/>
    </source>
</evidence>
<feature type="compositionally biased region" description="Pro residues" evidence="4">
    <location>
        <begin position="282"/>
        <end position="294"/>
    </location>
</feature>
<dbReference type="PROSITE" id="PS50052">
    <property type="entry name" value="GUANYLATE_KINASE_2"/>
    <property type="match status" value="1"/>
</dbReference>
<dbReference type="SMART" id="SM00072">
    <property type="entry name" value="GuKc"/>
    <property type="match status" value="1"/>
</dbReference>
<accession>A0A267DHE3</accession>
<feature type="compositionally biased region" description="Low complexity" evidence="4">
    <location>
        <begin position="83"/>
        <end position="93"/>
    </location>
</feature>
<dbReference type="InterPro" id="IPR008144">
    <property type="entry name" value="Guanylate_kin-like_dom"/>
</dbReference>
<feature type="domain" description="PDZ" evidence="7">
    <location>
        <begin position="362"/>
        <end position="433"/>
    </location>
</feature>
<dbReference type="InterPro" id="IPR001452">
    <property type="entry name" value="SH3_domain"/>
</dbReference>
<evidence type="ECO:0008006" key="10">
    <source>
        <dbReference type="Google" id="ProtNLM"/>
    </source>
</evidence>
<evidence type="ECO:0000256" key="4">
    <source>
        <dbReference type="SAM" id="MobiDB-lite"/>
    </source>
</evidence>
<dbReference type="InterPro" id="IPR027417">
    <property type="entry name" value="P-loop_NTPase"/>
</dbReference>
<dbReference type="PANTHER" id="PTHR23122">
    <property type="entry name" value="MEMBRANE-ASSOCIATED GUANYLATE KINASE MAGUK"/>
    <property type="match status" value="1"/>
</dbReference>
<dbReference type="PROSITE" id="PS50106">
    <property type="entry name" value="PDZ"/>
    <property type="match status" value="1"/>
</dbReference>